<evidence type="ECO:0000313" key="2">
    <source>
        <dbReference type="EMBL" id="KEY70106.1"/>
    </source>
</evidence>
<gene>
    <name evidence="2" type="ORF">S7711_10257</name>
</gene>
<protein>
    <submittedName>
        <fullName evidence="2">Uncharacterized protein</fullName>
    </submittedName>
</protein>
<dbReference type="Proteomes" id="UP000028045">
    <property type="component" value="Unassembled WGS sequence"/>
</dbReference>
<dbReference type="EMBL" id="KL648466">
    <property type="protein sequence ID" value="KEY70106.1"/>
    <property type="molecule type" value="Genomic_DNA"/>
</dbReference>
<dbReference type="HOGENOM" id="CLU_143683_2_0_1"/>
<keyword evidence="3" id="KW-1185">Reference proteome</keyword>
<reference evidence="2 3" key="1">
    <citation type="journal article" date="2014" name="BMC Genomics">
        <title>Comparative genome sequencing reveals chemotype-specific gene clusters in the toxigenic black mold Stachybotrys.</title>
        <authorList>
            <person name="Semeiks J."/>
            <person name="Borek D."/>
            <person name="Otwinowski Z."/>
            <person name="Grishin N.V."/>
        </authorList>
    </citation>
    <scope>NUCLEOTIDE SEQUENCE [LARGE SCALE GENOMIC DNA]</scope>
    <source>
        <strain evidence="3">CBS 109288 / IBT 7711</strain>
    </source>
</reference>
<dbReference type="InterPro" id="IPR022234">
    <property type="entry name" value="DUF3759"/>
</dbReference>
<dbReference type="PANTHER" id="PTHR37450">
    <property type="entry name" value="CIPC PROTEIN"/>
    <property type="match status" value="1"/>
</dbReference>
<name>A0A084AXS7_STACB</name>
<accession>A0A084AXS7</accession>
<dbReference type="PANTHER" id="PTHR37450:SF1">
    <property type="entry name" value="CIPC PROTEIN"/>
    <property type="match status" value="1"/>
</dbReference>
<dbReference type="AlphaFoldDB" id="A0A084AXS7"/>
<evidence type="ECO:0000256" key="1">
    <source>
        <dbReference type="SAM" id="MobiDB-lite"/>
    </source>
</evidence>
<dbReference type="Pfam" id="PF12585">
    <property type="entry name" value="DUF3759"/>
    <property type="match status" value="1"/>
</dbReference>
<dbReference type="OrthoDB" id="9895617at2759"/>
<evidence type="ECO:0000313" key="3">
    <source>
        <dbReference type="Proteomes" id="UP000028045"/>
    </source>
</evidence>
<proteinExistence type="predicted"/>
<feature type="region of interest" description="Disordered" evidence="1">
    <location>
        <begin position="98"/>
        <end position="124"/>
    </location>
</feature>
<sequence length="124" mass="13812">MTWFDGLSQHSHGSDVVADITSTDNSRQAEDYDVVVNRPHEAKWTHELLGGAAAYEAAKAYENHVARNGRPANHAQAKEILAGFIGAFVDREIETKGLDSIDREKAKHHTRRQAEEQLANGEDY</sequence>
<organism evidence="2 3">
    <name type="scientific">Stachybotrys chartarum (strain CBS 109288 / IBT 7711)</name>
    <name type="common">Toxic black mold</name>
    <name type="synonym">Stilbospora chartarum</name>
    <dbReference type="NCBI Taxonomy" id="1280523"/>
    <lineage>
        <taxon>Eukaryota</taxon>
        <taxon>Fungi</taxon>
        <taxon>Dikarya</taxon>
        <taxon>Ascomycota</taxon>
        <taxon>Pezizomycotina</taxon>
        <taxon>Sordariomycetes</taxon>
        <taxon>Hypocreomycetidae</taxon>
        <taxon>Hypocreales</taxon>
        <taxon>Stachybotryaceae</taxon>
        <taxon>Stachybotrys</taxon>
    </lineage>
</organism>